<keyword evidence="4" id="KW-1185">Reference proteome</keyword>
<evidence type="ECO:0000313" key="5">
    <source>
        <dbReference type="RefSeq" id="XP_052752645.1"/>
    </source>
</evidence>
<dbReference type="RefSeq" id="XP_052752645.1">
    <property type="nucleotide sequence ID" value="XM_052896685.1"/>
</dbReference>
<dbReference type="InterPro" id="IPR057251">
    <property type="entry name" value="FP_C"/>
</dbReference>
<name>A0ABM3MPD6_GALME</name>
<dbReference type="Proteomes" id="UP001652740">
    <property type="component" value="Unplaced"/>
</dbReference>
<sequence>MASKKISCAGCLNIIMGKLYLKCHTCRDIYDLSCANVSEKRFNNNMTKEHKQAWVCPACRNKQPKGDNTNTPIRQGNLGNLNKSSDSEDSQSSYVTQRKKQSTSLYSHSEDELRRLIKSEMRASLREELPDLIRPMLEKELYPLKERLQDLQNTVQYISNQYEDLNKTISTLSSDYNKMKCQCDNLESTVLSLTERINTIDQNLRDSNIEIQGVPESKTENPLSIIKKIAETVSYNLSDTDVLNCTRVASMNRNSKRPRAIIAKLRSTRCRDELYSAIARYNKSHPHNKLNSSNLGISGNIVPIYVSEHLSPFNKSVHAAARLKAKELAYRFVWVRNGHIFMRKNETSQFIHVKNLQVLENLQ</sequence>
<evidence type="ECO:0000256" key="1">
    <source>
        <dbReference type="SAM" id="Coils"/>
    </source>
</evidence>
<dbReference type="PANTHER" id="PTHR11505">
    <property type="entry name" value="L1 TRANSPOSABLE ELEMENT-RELATED"/>
    <property type="match status" value="1"/>
</dbReference>
<dbReference type="Pfam" id="PF25298">
    <property type="entry name" value="Baculo_FP_2nd"/>
    <property type="match status" value="1"/>
</dbReference>
<evidence type="ECO:0000313" key="4">
    <source>
        <dbReference type="Proteomes" id="UP001652740"/>
    </source>
</evidence>
<dbReference type="SUPFAM" id="SSF57903">
    <property type="entry name" value="FYVE/PHD zinc finger"/>
    <property type="match status" value="1"/>
</dbReference>
<evidence type="ECO:0000313" key="6">
    <source>
        <dbReference type="RefSeq" id="XP_052753100.1"/>
    </source>
</evidence>
<proteinExistence type="predicted"/>
<evidence type="ECO:0000259" key="3">
    <source>
        <dbReference type="Pfam" id="PF25298"/>
    </source>
</evidence>
<dbReference type="Gene3D" id="3.30.70.1820">
    <property type="entry name" value="L1 transposable element, RRM domain"/>
    <property type="match status" value="1"/>
</dbReference>
<dbReference type="Gene3D" id="3.30.40.10">
    <property type="entry name" value="Zinc/RING finger domain, C3HC4 (zinc finger)"/>
    <property type="match status" value="1"/>
</dbReference>
<accession>A0ABM3MPD6</accession>
<dbReference type="GeneID" id="128201152"/>
<feature type="region of interest" description="Disordered" evidence="2">
    <location>
        <begin position="65"/>
        <end position="107"/>
    </location>
</feature>
<dbReference type="InterPro" id="IPR004244">
    <property type="entry name" value="Transposase_22"/>
</dbReference>
<reference evidence="5 6" key="1">
    <citation type="submission" date="2025-05" db="UniProtKB">
        <authorList>
            <consortium name="RefSeq"/>
        </authorList>
    </citation>
    <scope>IDENTIFICATION</scope>
    <source>
        <tissue evidence="5 6">Whole larvae</tissue>
    </source>
</reference>
<dbReference type="InterPro" id="IPR013083">
    <property type="entry name" value="Znf_RING/FYVE/PHD"/>
</dbReference>
<protein>
    <submittedName>
        <fullName evidence="5">Uncharacterized protein LOC128201073</fullName>
    </submittedName>
    <submittedName>
        <fullName evidence="6">Uncharacterized protein LOC128201152</fullName>
    </submittedName>
</protein>
<gene>
    <name evidence="6" type="primary">LOC128201152</name>
    <name evidence="5" type="synonym">LOC128201073</name>
</gene>
<dbReference type="InterPro" id="IPR011011">
    <property type="entry name" value="Znf_FYVE_PHD"/>
</dbReference>
<feature type="compositionally biased region" description="Polar residues" evidence="2">
    <location>
        <begin position="66"/>
        <end position="83"/>
    </location>
</feature>
<keyword evidence="1" id="KW-0175">Coiled coil</keyword>
<feature type="domain" description="FP protein C-terminal" evidence="3">
    <location>
        <begin position="312"/>
        <end position="362"/>
    </location>
</feature>
<dbReference type="RefSeq" id="XP_052753100.1">
    <property type="nucleotide sequence ID" value="XM_052897140.1"/>
</dbReference>
<feature type="coiled-coil region" evidence="1">
    <location>
        <begin position="148"/>
        <end position="196"/>
    </location>
</feature>
<evidence type="ECO:0000256" key="2">
    <source>
        <dbReference type="SAM" id="MobiDB-lite"/>
    </source>
</evidence>
<organism evidence="4 6">
    <name type="scientific">Galleria mellonella</name>
    <name type="common">Greater wax moth</name>
    <dbReference type="NCBI Taxonomy" id="7137"/>
    <lineage>
        <taxon>Eukaryota</taxon>
        <taxon>Metazoa</taxon>
        <taxon>Ecdysozoa</taxon>
        <taxon>Arthropoda</taxon>
        <taxon>Hexapoda</taxon>
        <taxon>Insecta</taxon>
        <taxon>Pterygota</taxon>
        <taxon>Neoptera</taxon>
        <taxon>Endopterygota</taxon>
        <taxon>Lepidoptera</taxon>
        <taxon>Glossata</taxon>
        <taxon>Ditrysia</taxon>
        <taxon>Pyraloidea</taxon>
        <taxon>Pyralidae</taxon>
        <taxon>Galleriinae</taxon>
        <taxon>Galleria</taxon>
    </lineage>
</organism>